<evidence type="ECO:0000256" key="6">
    <source>
        <dbReference type="HAMAP-Rule" id="MF_00220"/>
    </source>
</evidence>
<keyword evidence="9" id="KW-1185">Reference proteome</keyword>
<name>A0A1M6QW98_9FIRM</name>
<keyword evidence="6" id="KW-0862">Zinc</keyword>
<feature type="active site" evidence="6">
    <location>
        <position position="305"/>
    </location>
</feature>
<evidence type="ECO:0000256" key="5">
    <source>
        <dbReference type="ARBA" id="ARBA00022975"/>
    </source>
</evidence>
<protein>
    <recommendedName>
        <fullName evidence="6">Dihydroorotase</fullName>
        <shortName evidence="6">DHOase</shortName>
        <ecNumber evidence="6">3.5.2.3</ecNumber>
    </recommendedName>
</protein>
<dbReference type="EMBL" id="FRAJ01000012">
    <property type="protein sequence ID" value="SHK24347.1"/>
    <property type="molecule type" value="Genomic_DNA"/>
</dbReference>
<dbReference type="GO" id="GO:0004038">
    <property type="term" value="F:allantoinase activity"/>
    <property type="evidence" value="ECO:0007669"/>
    <property type="project" value="TreeGrafter"/>
</dbReference>
<reference evidence="8 9" key="1">
    <citation type="submission" date="2016-11" db="EMBL/GenBank/DDBJ databases">
        <authorList>
            <person name="Jaros S."/>
            <person name="Januszkiewicz K."/>
            <person name="Wedrychowicz H."/>
        </authorList>
    </citation>
    <scope>NUCLEOTIDE SEQUENCE [LARGE SCALE GENOMIC DNA]</scope>
    <source>
        <strain evidence="8 9">DSM 14501</strain>
    </source>
</reference>
<accession>A0A1M6QW98</accession>
<dbReference type="Gene3D" id="2.30.40.10">
    <property type="entry name" value="Urease, subunit C, domain 1"/>
    <property type="match status" value="1"/>
</dbReference>
<feature type="binding site" evidence="6">
    <location>
        <position position="152"/>
    </location>
    <ligand>
        <name>Zn(2+)</name>
        <dbReference type="ChEBI" id="CHEBI:29105"/>
        <label>1</label>
    </ligand>
</feature>
<dbReference type="AlphaFoldDB" id="A0A1M6QW98"/>
<gene>
    <name evidence="6" type="primary">pyrC</name>
    <name evidence="8" type="ORF">SAMN02745883_01633</name>
</gene>
<dbReference type="InterPro" id="IPR006680">
    <property type="entry name" value="Amidohydro-rel"/>
</dbReference>
<proteinExistence type="inferred from homology"/>
<feature type="binding site" evidence="6">
    <location>
        <position position="179"/>
    </location>
    <ligand>
        <name>Zn(2+)</name>
        <dbReference type="ChEBI" id="CHEBI:29105"/>
        <label>2</label>
    </ligand>
</feature>
<feature type="binding site" evidence="6">
    <location>
        <position position="278"/>
    </location>
    <ligand>
        <name>substrate</name>
    </ligand>
</feature>
<dbReference type="CDD" id="cd01317">
    <property type="entry name" value="DHOase_IIa"/>
    <property type="match status" value="1"/>
</dbReference>
<dbReference type="STRING" id="1121266.SAMN02745883_01633"/>
<feature type="binding site" evidence="6">
    <location>
        <begin position="62"/>
        <end position="64"/>
    </location>
    <ligand>
        <name>substrate</name>
    </ligand>
</feature>
<organism evidence="8 9">
    <name type="scientific">Caminicella sporogenes DSM 14501</name>
    <dbReference type="NCBI Taxonomy" id="1121266"/>
    <lineage>
        <taxon>Bacteria</taxon>
        <taxon>Bacillati</taxon>
        <taxon>Bacillota</taxon>
        <taxon>Clostridia</taxon>
        <taxon>Peptostreptococcales</taxon>
        <taxon>Caminicellaceae</taxon>
        <taxon>Caminicella</taxon>
    </lineage>
</organism>
<dbReference type="InterPro" id="IPR002195">
    <property type="entry name" value="Dihydroorotase_CS"/>
</dbReference>
<evidence type="ECO:0000256" key="3">
    <source>
        <dbReference type="ARBA" id="ARBA00022723"/>
    </source>
</evidence>
<dbReference type="PANTHER" id="PTHR43668">
    <property type="entry name" value="ALLANTOINASE"/>
    <property type="match status" value="1"/>
</dbReference>
<comment type="cofactor">
    <cofactor evidence="6">
        <name>Zn(2+)</name>
        <dbReference type="ChEBI" id="CHEBI:29105"/>
    </cofactor>
    <text evidence="6">Binds 2 Zn(2+) ions per subunit.</text>
</comment>
<feature type="binding site" evidence="6">
    <location>
        <position position="309"/>
    </location>
    <ligand>
        <name>substrate</name>
    </ligand>
</feature>
<feature type="binding site" evidence="6">
    <location>
        <begin position="323"/>
        <end position="324"/>
    </location>
    <ligand>
        <name>substrate</name>
    </ligand>
</feature>
<dbReference type="GO" id="GO:0044205">
    <property type="term" value="P:'de novo' UMP biosynthetic process"/>
    <property type="evidence" value="ECO:0007669"/>
    <property type="project" value="UniProtKB-UniRule"/>
</dbReference>
<evidence type="ECO:0000313" key="8">
    <source>
        <dbReference type="EMBL" id="SHK24347.1"/>
    </source>
</evidence>
<sequence>MEILIKNGRVIDPKNNINEKLDIVIKDGIISRIGKNLKEEGRNIINADKMIATPGFIDIHVHLREPGFEYKETIETGTMAAAAGGFTTVACMPNTKPVVHSKEIVKYIKEKSKRTGYVNVLIIGSITKGLEGKSISDINEMVEEGIVAISDDGKTPMDNEIMIKAFKEAKKYNIPLISHCEEHNLSNGGSINLGRASERTGIKGIPSAAEYLIVKRDIELCEATLSKLHVAHVSTKESVELIRRGKLKGLNLTCEVAPHHFILTDDIISLKDTYTKVNPPLRTSKDVEAIIEGIFDGTIDIIATDHAPHDEDSKKVEYSRAAFGISGLETAFSLSYTELVLNRNLPIDRLVEMLTVKPAEIIGIDKGSIEIGESADITIVDLNREYTIDSRQFYSKGKNTPFNGRKVKGKVIYTIVGGKVIYEKGEIRCL</sequence>
<dbReference type="SUPFAM" id="SSF51338">
    <property type="entry name" value="Composite domain of metallo-dependent hydrolases"/>
    <property type="match status" value="1"/>
</dbReference>
<dbReference type="Proteomes" id="UP000184082">
    <property type="component" value="Unassembled WGS sequence"/>
</dbReference>
<comment type="catalytic activity">
    <reaction evidence="6">
        <text>(S)-dihydroorotate + H2O = N-carbamoyl-L-aspartate + H(+)</text>
        <dbReference type="Rhea" id="RHEA:24296"/>
        <dbReference type="ChEBI" id="CHEBI:15377"/>
        <dbReference type="ChEBI" id="CHEBI:15378"/>
        <dbReference type="ChEBI" id="CHEBI:30864"/>
        <dbReference type="ChEBI" id="CHEBI:32814"/>
        <dbReference type="EC" id="3.5.2.3"/>
    </reaction>
</comment>
<comment type="pathway">
    <text evidence="6">Pyrimidine metabolism; UMP biosynthesis via de novo pathway; (S)-dihydroorotate from bicarbonate: step 3/3.</text>
</comment>
<dbReference type="GO" id="GO:0004151">
    <property type="term" value="F:dihydroorotase activity"/>
    <property type="evidence" value="ECO:0007669"/>
    <property type="project" value="UniProtKB-UniRule"/>
</dbReference>
<dbReference type="InterPro" id="IPR032466">
    <property type="entry name" value="Metal_Hydrolase"/>
</dbReference>
<dbReference type="Gene3D" id="3.20.20.140">
    <property type="entry name" value="Metal-dependent hydrolases"/>
    <property type="match status" value="1"/>
</dbReference>
<evidence type="ECO:0000259" key="7">
    <source>
        <dbReference type="Pfam" id="PF01979"/>
    </source>
</evidence>
<dbReference type="PANTHER" id="PTHR43668:SF2">
    <property type="entry name" value="ALLANTOINASE"/>
    <property type="match status" value="1"/>
</dbReference>
<dbReference type="PROSITE" id="PS00482">
    <property type="entry name" value="DIHYDROOROTASE_1"/>
    <property type="match status" value="1"/>
</dbReference>
<feature type="domain" description="Amidohydrolase-related" evidence="7">
    <location>
        <begin position="51"/>
        <end position="420"/>
    </location>
</feature>
<dbReference type="Pfam" id="PF01979">
    <property type="entry name" value="Amidohydro_1"/>
    <property type="match status" value="1"/>
</dbReference>
<dbReference type="InterPro" id="IPR011059">
    <property type="entry name" value="Metal-dep_hydrolase_composite"/>
</dbReference>
<dbReference type="SUPFAM" id="SSF51556">
    <property type="entry name" value="Metallo-dependent hydrolases"/>
    <property type="match status" value="1"/>
</dbReference>
<feature type="binding site" evidence="6">
    <location>
        <position position="60"/>
    </location>
    <ligand>
        <name>Zn(2+)</name>
        <dbReference type="ChEBI" id="CHEBI:29105"/>
        <label>1</label>
    </ligand>
</feature>
<evidence type="ECO:0000256" key="1">
    <source>
        <dbReference type="ARBA" id="ARBA00002368"/>
    </source>
</evidence>
<feature type="binding site" evidence="6">
    <location>
        <position position="305"/>
    </location>
    <ligand>
        <name>Zn(2+)</name>
        <dbReference type="ChEBI" id="CHEBI:29105"/>
        <label>1</label>
    </ligand>
</feature>
<comment type="similarity">
    <text evidence="2 6">Belongs to the metallo-dependent hydrolases superfamily. DHOase family. Class I DHOase subfamily.</text>
</comment>
<dbReference type="GO" id="GO:0005737">
    <property type="term" value="C:cytoplasm"/>
    <property type="evidence" value="ECO:0007669"/>
    <property type="project" value="TreeGrafter"/>
</dbReference>
<comment type="function">
    <text evidence="1 6">Catalyzes the reversible cyclization of carbamoyl aspartate to dihydroorotate.</text>
</comment>
<feature type="binding site" evidence="6">
    <location>
        <position position="232"/>
    </location>
    <ligand>
        <name>Zn(2+)</name>
        <dbReference type="ChEBI" id="CHEBI:29105"/>
        <label>2</label>
    </ligand>
</feature>
<evidence type="ECO:0000313" key="9">
    <source>
        <dbReference type="Proteomes" id="UP000184082"/>
    </source>
</evidence>
<evidence type="ECO:0000256" key="4">
    <source>
        <dbReference type="ARBA" id="ARBA00022801"/>
    </source>
</evidence>
<feature type="binding site" evidence="6">
    <location>
        <position position="94"/>
    </location>
    <ligand>
        <name>substrate</name>
    </ligand>
</feature>
<dbReference type="NCBIfam" id="TIGR00857">
    <property type="entry name" value="pyrC_multi"/>
    <property type="match status" value="1"/>
</dbReference>
<dbReference type="InterPro" id="IPR050138">
    <property type="entry name" value="DHOase/Allantoinase_Hydrolase"/>
</dbReference>
<dbReference type="HAMAP" id="MF_00220_B">
    <property type="entry name" value="PyrC_classI_B"/>
    <property type="match status" value="1"/>
</dbReference>
<dbReference type="EC" id="3.5.2.3" evidence="6"/>
<dbReference type="UniPathway" id="UPA00070">
    <property type="reaction ID" value="UER00117"/>
</dbReference>
<keyword evidence="3 6" id="KW-0479">Metal-binding</keyword>
<dbReference type="InterPro" id="IPR004722">
    <property type="entry name" value="DHOase"/>
</dbReference>
<feature type="binding site" evidence="6">
    <location>
        <position position="62"/>
    </location>
    <ligand>
        <name>Zn(2+)</name>
        <dbReference type="ChEBI" id="CHEBI:29105"/>
        <label>1</label>
    </ligand>
</feature>
<dbReference type="GO" id="GO:0008270">
    <property type="term" value="F:zinc ion binding"/>
    <property type="evidence" value="ECO:0007669"/>
    <property type="project" value="UniProtKB-UniRule"/>
</dbReference>
<keyword evidence="4 6" id="KW-0378">Hydrolase</keyword>
<dbReference type="RefSeq" id="WP_072967423.1">
    <property type="nucleotide sequence ID" value="NZ_FRAJ01000012.1"/>
</dbReference>
<evidence type="ECO:0000256" key="2">
    <source>
        <dbReference type="ARBA" id="ARBA00010286"/>
    </source>
</evidence>
<dbReference type="PROSITE" id="PS00483">
    <property type="entry name" value="DIHYDROOROTASE_2"/>
    <property type="match status" value="1"/>
</dbReference>
<keyword evidence="5 6" id="KW-0665">Pyrimidine biosynthesis</keyword>
<feature type="binding site" evidence="6">
    <location>
        <position position="152"/>
    </location>
    <ligand>
        <name>Zn(2+)</name>
        <dbReference type="ChEBI" id="CHEBI:29105"/>
        <label>2</label>
    </ligand>
</feature>
<dbReference type="GO" id="GO:0006145">
    <property type="term" value="P:purine nucleobase catabolic process"/>
    <property type="evidence" value="ECO:0007669"/>
    <property type="project" value="TreeGrafter"/>
</dbReference>